<dbReference type="EMBL" id="JX100810">
    <property type="protein sequence ID" value="AFU87935.1"/>
    <property type="molecule type" value="Genomic_DNA"/>
</dbReference>
<dbReference type="KEGG" id="vg:13994994"/>
<gene>
    <name evidence="1" type="ORF">CcrColossus_gp065</name>
</gene>
<evidence type="ECO:0000313" key="2">
    <source>
        <dbReference type="Proteomes" id="UP000000463"/>
    </source>
</evidence>
<keyword evidence="2" id="KW-1185">Reference proteome</keyword>
<dbReference type="GeneID" id="13994994"/>
<sequence length="102" mass="11644">MIVLHQKYNGRLVYLQPDQIKAVEHRGNGDTAVIVEGIDDTSPWIVTETPEEIAKLLMGWKWRPHFLNETIRDGAVITALRLDPKTKGLVPTYAHLHLEQVH</sequence>
<organism evidence="1 2">
    <name type="scientific">Caulobacter phage CcrColossus</name>
    <dbReference type="NCBI Taxonomy" id="1211640"/>
    <lineage>
        <taxon>Viruses</taxon>
        <taxon>Duplodnaviria</taxon>
        <taxon>Heunggongvirae</taxon>
        <taxon>Uroviricota</taxon>
        <taxon>Caudoviricetes</taxon>
        <taxon>Jeanschmidtviridae</taxon>
        <taxon>Colossusvirus</taxon>
        <taxon>Colossusvirus colossus</taxon>
    </lineage>
</organism>
<dbReference type="Proteomes" id="UP000000463">
    <property type="component" value="Segment"/>
</dbReference>
<name>K4JUD0_9CAUD</name>
<proteinExistence type="predicted"/>
<accession>K4JUD0</accession>
<reference evidence="1 2" key="1">
    <citation type="journal article" date="2012" name="BMC Genomics">
        <title>The Caulobacter crescentus phage phiCbK: genomics of a canonical phage.</title>
        <authorList>
            <person name="Gill J.J."/>
            <person name="Berry J.D."/>
            <person name="Russell W.K."/>
            <person name="Lessor L."/>
            <person name="Escobar Garcia D.A."/>
            <person name="Hernandez D."/>
            <person name="Kane A."/>
            <person name="Keene J."/>
            <person name="Maddox M."/>
            <person name="Martin R."/>
            <person name="Mohan S."/>
            <person name="Thorn A.M."/>
            <person name="Russell D.H."/>
            <person name="Young R."/>
        </authorList>
    </citation>
    <scope>NUCLEOTIDE SEQUENCE [LARGE SCALE GENOMIC DNA]</scope>
</reference>
<evidence type="ECO:0000313" key="1">
    <source>
        <dbReference type="EMBL" id="AFU87935.1"/>
    </source>
</evidence>
<dbReference type="RefSeq" id="YP_006988299.1">
    <property type="nucleotide sequence ID" value="NC_019406.1"/>
</dbReference>
<protein>
    <submittedName>
        <fullName evidence="1">Uncharacterized protein</fullName>
    </submittedName>
</protein>